<dbReference type="PROSITE" id="PS50887">
    <property type="entry name" value="GGDEF"/>
    <property type="match status" value="1"/>
</dbReference>
<dbReference type="EC" id="2.7.7.65" evidence="1"/>
<accession>A0A4T3F4D2</accession>
<keyword evidence="3" id="KW-0175">Coiled coil</keyword>
<dbReference type="InterPro" id="IPR029787">
    <property type="entry name" value="Nucleotide_cyclase"/>
</dbReference>
<proteinExistence type="predicted"/>
<dbReference type="InterPro" id="IPR050469">
    <property type="entry name" value="Diguanylate_Cyclase"/>
</dbReference>
<dbReference type="InterPro" id="IPR000160">
    <property type="entry name" value="GGDEF_dom"/>
</dbReference>
<organism evidence="5 6">
    <name type="scientific">Alteraurantiacibacter aquimixticola</name>
    <dbReference type="NCBI Taxonomy" id="2489173"/>
    <lineage>
        <taxon>Bacteria</taxon>
        <taxon>Pseudomonadati</taxon>
        <taxon>Pseudomonadota</taxon>
        <taxon>Alphaproteobacteria</taxon>
        <taxon>Sphingomonadales</taxon>
        <taxon>Erythrobacteraceae</taxon>
        <taxon>Alteraurantiacibacter</taxon>
    </lineage>
</organism>
<dbReference type="FunFam" id="3.30.70.270:FF:000001">
    <property type="entry name" value="Diguanylate cyclase domain protein"/>
    <property type="match status" value="1"/>
</dbReference>
<gene>
    <name evidence="5" type="ORF">E5222_04705</name>
</gene>
<dbReference type="PANTHER" id="PTHR45138">
    <property type="entry name" value="REGULATORY COMPONENTS OF SENSORY TRANSDUCTION SYSTEM"/>
    <property type="match status" value="1"/>
</dbReference>
<dbReference type="SMART" id="SM00267">
    <property type="entry name" value="GGDEF"/>
    <property type="match status" value="1"/>
</dbReference>
<evidence type="ECO:0000256" key="1">
    <source>
        <dbReference type="ARBA" id="ARBA00012528"/>
    </source>
</evidence>
<evidence type="ECO:0000313" key="6">
    <source>
        <dbReference type="Proteomes" id="UP000309389"/>
    </source>
</evidence>
<dbReference type="Proteomes" id="UP000309389">
    <property type="component" value="Unassembled WGS sequence"/>
</dbReference>
<dbReference type="NCBIfam" id="TIGR00254">
    <property type="entry name" value="GGDEF"/>
    <property type="match status" value="1"/>
</dbReference>
<feature type="coiled-coil region" evidence="3">
    <location>
        <begin position="133"/>
        <end position="167"/>
    </location>
</feature>
<keyword evidence="6" id="KW-1185">Reference proteome</keyword>
<dbReference type="GO" id="GO:0052621">
    <property type="term" value="F:diguanylate cyclase activity"/>
    <property type="evidence" value="ECO:0007669"/>
    <property type="project" value="UniProtKB-EC"/>
</dbReference>
<dbReference type="CDD" id="cd01949">
    <property type="entry name" value="GGDEF"/>
    <property type="match status" value="1"/>
</dbReference>
<dbReference type="Pfam" id="PF00990">
    <property type="entry name" value="GGDEF"/>
    <property type="match status" value="1"/>
</dbReference>
<feature type="domain" description="GGDEF" evidence="4">
    <location>
        <begin position="198"/>
        <end position="333"/>
    </location>
</feature>
<dbReference type="SUPFAM" id="SSF55073">
    <property type="entry name" value="Nucleotide cyclase"/>
    <property type="match status" value="1"/>
</dbReference>
<dbReference type="GO" id="GO:0043709">
    <property type="term" value="P:cell adhesion involved in single-species biofilm formation"/>
    <property type="evidence" value="ECO:0007669"/>
    <property type="project" value="TreeGrafter"/>
</dbReference>
<dbReference type="EMBL" id="SSHH01000001">
    <property type="protein sequence ID" value="TIX52143.1"/>
    <property type="molecule type" value="Genomic_DNA"/>
</dbReference>
<sequence length="345" mass="38318">MLEARQQLLSEIAEFVLANDLEVTSGTLTIALRLCCGEEPSLERRIARRRSEGMPITSDWLQEITSDYSHGEEEMLNKLVERLETGINDFSRTTETARSATNDYNEALERHVDDIKSSDGDGPKLLSELAGYAQAMLERSRKAEAELRHAEEEAEGLRRNLERARRDAEFDFLTGLRNRRSFEVMLEEEYRSARANGEALSVAFCDIDRFKVINDTHGHAAGDRVLCVVAETLAKISDDKCHIARHGGEEFVMLFRGSSTVEAAEALDGARRALGARRLMNRRTGAPFGKVTFSGGVANVFAYDSPRAALSAADQALYMAKENGRDRIMLAEDCDSVETGVEESG</sequence>
<protein>
    <recommendedName>
        <fullName evidence="1">diguanylate cyclase</fullName>
        <ecNumber evidence="1">2.7.7.65</ecNumber>
    </recommendedName>
</protein>
<dbReference type="PANTHER" id="PTHR45138:SF9">
    <property type="entry name" value="DIGUANYLATE CYCLASE DGCM-RELATED"/>
    <property type="match status" value="1"/>
</dbReference>
<reference evidence="5 6" key="1">
    <citation type="submission" date="2019-04" db="EMBL/GenBank/DDBJ databases">
        <title>Altererythrobacter aquimixticola sp. nov., isolated from sediment of junction between the ocean and a freshwater spring.</title>
        <authorList>
            <person name="Yoon J.-H."/>
        </authorList>
    </citation>
    <scope>NUCLEOTIDE SEQUENCE [LARGE SCALE GENOMIC DNA]</scope>
    <source>
        <strain evidence="5 6">SSKS-13</strain>
    </source>
</reference>
<dbReference type="AlphaFoldDB" id="A0A4T3F4D2"/>
<evidence type="ECO:0000256" key="2">
    <source>
        <dbReference type="ARBA" id="ARBA00034247"/>
    </source>
</evidence>
<dbReference type="InterPro" id="IPR043128">
    <property type="entry name" value="Rev_trsase/Diguanyl_cyclase"/>
</dbReference>
<evidence type="ECO:0000259" key="4">
    <source>
        <dbReference type="PROSITE" id="PS50887"/>
    </source>
</evidence>
<comment type="caution">
    <text evidence="5">The sequence shown here is derived from an EMBL/GenBank/DDBJ whole genome shotgun (WGS) entry which is preliminary data.</text>
</comment>
<comment type="catalytic activity">
    <reaction evidence="2">
        <text>2 GTP = 3',3'-c-di-GMP + 2 diphosphate</text>
        <dbReference type="Rhea" id="RHEA:24898"/>
        <dbReference type="ChEBI" id="CHEBI:33019"/>
        <dbReference type="ChEBI" id="CHEBI:37565"/>
        <dbReference type="ChEBI" id="CHEBI:58805"/>
        <dbReference type="EC" id="2.7.7.65"/>
    </reaction>
</comment>
<dbReference type="GO" id="GO:0005886">
    <property type="term" value="C:plasma membrane"/>
    <property type="evidence" value="ECO:0007669"/>
    <property type="project" value="TreeGrafter"/>
</dbReference>
<evidence type="ECO:0000313" key="5">
    <source>
        <dbReference type="EMBL" id="TIX52143.1"/>
    </source>
</evidence>
<dbReference type="GO" id="GO:1902201">
    <property type="term" value="P:negative regulation of bacterial-type flagellum-dependent cell motility"/>
    <property type="evidence" value="ECO:0007669"/>
    <property type="project" value="TreeGrafter"/>
</dbReference>
<name>A0A4T3F4D2_9SPHN</name>
<dbReference type="OrthoDB" id="9812260at2"/>
<evidence type="ECO:0000256" key="3">
    <source>
        <dbReference type="SAM" id="Coils"/>
    </source>
</evidence>
<dbReference type="Gene3D" id="3.30.70.270">
    <property type="match status" value="1"/>
</dbReference>